<accession>A0A511Z828</accession>
<dbReference type="RefSeq" id="WP_147057663.1">
    <property type="nucleotide sequence ID" value="NZ_BJYL01000024.1"/>
</dbReference>
<protein>
    <submittedName>
        <fullName evidence="1">Uncharacterized protein</fullName>
    </submittedName>
</protein>
<dbReference type="Proteomes" id="UP000321901">
    <property type="component" value="Unassembled WGS sequence"/>
</dbReference>
<comment type="caution">
    <text evidence="1">The sequence shown here is derived from an EMBL/GenBank/DDBJ whole genome shotgun (WGS) entry which is preliminary data.</text>
</comment>
<reference evidence="1 2" key="1">
    <citation type="submission" date="2019-07" db="EMBL/GenBank/DDBJ databases">
        <title>Whole genome shotgun sequence of Sporosarcina luteola NBRC 105378.</title>
        <authorList>
            <person name="Hosoyama A."/>
            <person name="Uohara A."/>
            <person name="Ohji S."/>
            <person name="Ichikawa N."/>
        </authorList>
    </citation>
    <scope>NUCLEOTIDE SEQUENCE [LARGE SCALE GENOMIC DNA]</scope>
    <source>
        <strain evidence="1 2">NBRC 105378</strain>
    </source>
</reference>
<proteinExistence type="predicted"/>
<sequence length="123" mass="14214">MNHLDELIDLTQQLVSVMDDMEGGIISTRIFPVGGEVENLCRLEFFLKNFSTFDVLKRQSDDRPLELKTEIEGVHFHTFVKREDLHLIEDYLPEGWFRPIPVPVEFIQVDLGQIKNPSALACE</sequence>
<gene>
    <name evidence="1" type="ORF">SLU01_19070</name>
</gene>
<keyword evidence="2" id="KW-1185">Reference proteome</keyword>
<dbReference type="EMBL" id="BJYL01000024">
    <property type="protein sequence ID" value="GEN83595.1"/>
    <property type="molecule type" value="Genomic_DNA"/>
</dbReference>
<evidence type="ECO:0000313" key="2">
    <source>
        <dbReference type="Proteomes" id="UP000321901"/>
    </source>
</evidence>
<organism evidence="1 2">
    <name type="scientific">Sporosarcina luteola</name>
    <dbReference type="NCBI Taxonomy" id="582850"/>
    <lineage>
        <taxon>Bacteria</taxon>
        <taxon>Bacillati</taxon>
        <taxon>Bacillota</taxon>
        <taxon>Bacilli</taxon>
        <taxon>Bacillales</taxon>
        <taxon>Caryophanaceae</taxon>
        <taxon>Sporosarcina</taxon>
    </lineage>
</organism>
<dbReference type="AlphaFoldDB" id="A0A511Z828"/>
<dbReference type="OrthoDB" id="9843087at2"/>
<name>A0A511Z828_9BACL</name>
<evidence type="ECO:0000313" key="1">
    <source>
        <dbReference type="EMBL" id="GEN83595.1"/>
    </source>
</evidence>